<keyword evidence="4" id="KW-1185">Reference proteome</keyword>
<gene>
    <name evidence="3" type="ORF">JYU29_08400</name>
</gene>
<evidence type="ECO:0000313" key="4">
    <source>
        <dbReference type="Proteomes" id="UP001297272"/>
    </source>
</evidence>
<name>A0ABS5RWX3_9HYPH</name>
<dbReference type="RefSeq" id="WP_213984371.1">
    <property type="nucleotide sequence ID" value="NZ_JAFMNX010000002.1"/>
</dbReference>
<dbReference type="InterPro" id="IPR027275">
    <property type="entry name" value="PRC-brl_dom"/>
</dbReference>
<evidence type="ECO:0000259" key="2">
    <source>
        <dbReference type="Pfam" id="PF05239"/>
    </source>
</evidence>
<proteinExistence type="predicted"/>
<keyword evidence="1" id="KW-0732">Signal</keyword>
<dbReference type="Gene3D" id="2.30.30.240">
    <property type="entry name" value="PRC-barrel domain"/>
    <property type="match status" value="1"/>
</dbReference>
<dbReference type="EMBL" id="JAFMNX010000002">
    <property type="protein sequence ID" value="MBS9720704.1"/>
    <property type="molecule type" value="Genomic_DNA"/>
</dbReference>
<dbReference type="InterPro" id="IPR011033">
    <property type="entry name" value="PRC_barrel-like_sf"/>
</dbReference>
<reference evidence="3 4" key="1">
    <citation type="submission" date="2021-03" db="EMBL/GenBank/DDBJ databases">
        <title>Tianweitania aestuarii sp. nov., isolated from a tidal flat.</title>
        <authorList>
            <person name="Park S."/>
            <person name="Yoon J.-H."/>
        </authorList>
    </citation>
    <scope>NUCLEOTIDE SEQUENCE [LARGE SCALE GENOMIC DNA]</scope>
    <source>
        <strain evidence="3 4">BSSL-BM11</strain>
    </source>
</reference>
<feature type="signal peptide" evidence="1">
    <location>
        <begin position="1"/>
        <end position="22"/>
    </location>
</feature>
<dbReference type="Pfam" id="PF05239">
    <property type="entry name" value="PRC"/>
    <property type="match status" value="1"/>
</dbReference>
<feature type="chain" id="PRO_5045521487" evidence="1">
    <location>
        <begin position="23"/>
        <end position="123"/>
    </location>
</feature>
<organism evidence="3 4">
    <name type="scientific">Tianweitania aestuarii</name>
    <dbReference type="NCBI Taxonomy" id="2814886"/>
    <lineage>
        <taxon>Bacteria</taxon>
        <taxon>Pseudomonadati</taxon>
        <taxon>Pseudomonadota</taxon>
        <taxon>Alphaproteobacteria</taxon>
        <taxon>Hyphomicrobiales</taxon>
        <taxon>Phyllobacteriaceae</taxon>
        <taxon>Tianweitania</taxon>
    </lineage>
</organism>
<protein>
    <submittedName>
        <fullName evidence="3">PRC-barrel domain-containing protein</fullName>
    </submittedName>
</protein>
<accession>A0ABS5RWX3</accession>
<comment type="caution">
    <text evidence="3">The sequence shown here is derived from an EMBL/GenBank/DDBJ whole genome shotgun (WGS) entry which is preliminary data.</text>
</comment>
<feature type="domain" description="PRC-barrel" evidence="2">
    <location>
        <begin position="43"/>
        <end position="112"/>
    </location>
</feature>
<dbReference type="SUPFAM" id="SSF50346">
    <property type="entry name" value="PRC-barrel domain"/>
    <property type="match status" value="1"/>
</dbReference>
<dbReference type="Proteomes" id="UP001297272">
    <property type="component" value="Unassembled WGS sequence"/>
</dbReference>
<evidence type="ECO:0000313" key="3">
    <source>
        <dbReference type="EMBL" id="MBS9720704.1"/>
    </source>
</evidence>
<sequence>MKTTSLVLAAAAFASLSTAALAQTNTWVEVDDKTIVAPFNVDADRLEDMDVQNEAGQKIGEIEDVIGTERSAATALVVDFDDNAGFGDRDDVIVPLDRFSLNGVNIVLKDNAETVAGYETYKD</sequence>
<evidence type="ECO:0000256" key="1">
    <source>
        <dbReference type="SAM" id="SignalP"/>
    </source>
</evidence>